<dbReference type="Proteomes" id="UP000030753">
    <property type="component" value="Unassembled WGS sequence"/>
</dbReference>
<gene>
    <name evidence="1" type="ORF">FOYG_02069</name>
</gene>
<sequence>MRYVLTQSSWLMHGSCHLTFSTGVLERYDANVLSKL</sequence>
<dbReference type="HOGENOM" id="CLU_3359694_0_0_1"/>
<dbReference type="AlphaFoldDB" id="W9JDV0"/>
<evidence type="ECO:0000313" key="1">
    <source>
        <dbReference type="EMBL" id="EWZ02850.1"/>
    </source>
</evidence>
<dbReference type="EMBL" id="JH717839">
    <property type="protein sequence ID" value="EWZ02850.1"/>
    <property type="molecule type" value="Genomic_DNA"/>
</dbReference>
<name>W9JDV0_FUSOX</name>
<proteinExistence type="predicted"/>
<accession>W9JDV0</accession>
<evidence type="ECO:0000313" key="2">
    <source>
        <dbReference type="Proteomes" id="UP000030753"/>
    </source>
</evidence>
<reference evidence="1 2" key="1">
    <citation type="submission" date="2011-06" db="EMBL/GenBank/DDBJ databases">
        <title>The Genome Sequence of Fusarium oxysporum FOSC 3-a.</title>
        <authorList>
            <consortium name="The Broad Institute Genome Sequencing Platform"/>
            <person name="Ma L.-J."/>
            <person name="Gale L.R."/>
            <person name="Schwartz D.C."/>
            <person name="Zhou S."/>
            <person name="Corby-Kistler H."/>
            <person name="Young S.K."/>
            <person name="Zeng Q."/>
            <person name="Gargeya S."/>
            <person name="Fitzgerald M."/>
            <person name="Haas B."/>
            <person name="Abouelleil A."/>
            <person name="Alvarado L."/>
            <person name="Arachchi H.M."/>
            <person name="Berlin A."/>
            <person name="Brown A."/>
            <person name="Chapman S.B."/>
            <person name="Chen Z."/>
            <person name="Dunbar C."/>
            <person name="Freedman E."/>
            <person name="Gearin G."/>
            <person name="Gellesch M."/>
            <person name="Goldberg J."/>
            <person name="Griggs A."/>
            <person name="Gujja S."/>
            <person name="Heiman D."/>
            <person name="Howarth C."/>
            <person name="Larson L."/>
            <person name="Lui A."/>
            <person name="MacDonald P.J.P."/>
            <person name="Mehta T."/>
            <person name="Montmayeur A."/>
            <person name="Murphy C."/>
            <person name="Neiman D."/>
            <person name="Pearson M."/>
            <person name="Priest M."/>
            <person name="Roberts A."/>
            <person name="Saif S."/>
            <person name="Shea T."/>
            <person name="Shenoy N."/>
            <person name="Sisk P."/>
            <person name="Stolte C."/>
            <person name="Sykes S."/>
            <person name="Wortman J."/>
            <person name="Nusbaum C."/>
            <person name="Birren B."/>
        </authorList>
    </citation>
    <scope>NUCLEOTIDE SEQUENCE [LARGE SCALE GENOMIC DNA]</scope>
    <source>
        <strain evidence="2">FOSC 3-a</strain>
    </source>
</reference>
<organism evidence="1 2">
    <name type="scientific">Fusarium oxysporum NRRL 32931</name>
    <dbReference type="NCBI Taxonomy" id="660029"/>
    <lineage>
        <taxon>Eukaryota</taxon>
        <taxon>Fungi</taxon>
        <taxon>Dikarya</taxon>
        <taxon>Ascomycota</taxon>
        <taxon>Pezizomycotina</taxon>
        <taxon>Sordariomycetes</taxon>
        <taxon>Hypocreomycetidae</taxon>
        <taxon>Hypocreales</taxon>
        <taxon>Nectriaceae</taxon>
        <taxon>Fusarium</taxon>
        <taxon>Fusarium oxysporum species complex</taxon>
    </lineage>
</organism>
<protein>
    <submittedName>
        <fullName evidence="1">Uncharacterized protein</fullName>
    </submittedName>
</protein>